<comment type="caution">
    <text evidence="1">The sequence shown here is derived from an EMBL/GenBank/DDBJ whole genome shotgun (WGS) entry which is preliminary data.</text>
</comment>
<dbReference type="Proteomes" id="UP000231279">
    <property type="component" value="Unassembled WGS sequence"/>
</dbReference>
<proteinExistence type="predicted"/>
<name>A0A2G9GZZ5_9LAMI</name>
<evidence type="ECO:0000313" key="2">
    <source>
        <dbReference type="Proteomes" id="UP000231279"/>
    </source>
</evidence>
<dbReference type="AlphaFoldDB" id="A0A2G9GZZ5"/>
<evidence type="ECO:0000313" key="1">
    <source>
        <dbReference type="EMBL" id="PIN10849.1"/>
    </source>
</evidence>
<dbReference type="EMBL" id="NKXS01003097">
    <property type="protein sequence ID" value="PIN10849.1"/>
    <property type="molecule type" value="Genomic_DNA"/>
</dbReference>
<dbReference type="OrthoDB" id="2016444at2759"/>
<dbReference type="PANTHER" id="PTHR35288">
    <property type="entry name" value="TAIL FIBER"/>
    <property type="match status" value="1"/>
</dbReference>
<organism evidence="1 2">
    <name type="scientific">Handroanthus impetiginosus</name>
    <dbReference type="NCBI Taxonomy" id="429701"/>
    <lineage>
        <taxon>Eukaryota</taxon>
        <taxon>Viridiplantae</taxon>
        <taxon>Streptophyta</taxon>
        <taxon>Embryophyta</taxon>
        <taxon>Tracheophyta</taxon>
        <taxon>Spermatophyta</taxon>
        <taxon>Magnoliopsida</taxon>
        <taxon>eudicotyledons</taxon>
        <taxon>Gunneridae</taxon>
        <taxon>Pentapetalae</taxon>
        <taxon>asterids</taxon>
        <taxon>lamiids</taxon>
        <taxon>Lamiales</taxon>
        <taxon>Bignoniaceae</taxon>
        <taxon>Crescentiina</taxon>
        <taxon>Tabebuia alliance</taxon>
        <taxon>Handroanthus</taxon>
    </lineage>
</organism>
<accession>A0A2G9GZZ5</accession>
<protein>
    <submittedName>
        <fullName evidence="1">Uncharacterized protein</fullName>
    </submittedName>
</protein>
<dbReference type="STRING" id="429701.A0A2G9GZZ5"/>
<keyword evidence="2" id="KW-1185">Reference proteome</keyword>
<sequence>MGFSSRKWADIISKTASRLYFFIIIVRVPLFRFPCRVGICQTPIDIMVCQLIVSQIFPEVVIKALLYPGAIKRSLMEGKTVPDPDHLLNSYKSNMGEGHASTDLRHLEIVAGSYLCVGGALLGLMGRGRMSLFGLILIIWGVARDVRKLIRCCKCKSIAKWLKNYSKAKNI</sequence>
<dbReference type="PANTHER" id="PTHR35288:SF2">
    <property type="entry name" value="TRANSMEMBRANE PROTEIN"/>
    <property type="match status" value="1"/>
</dbReference>
<gene>
    <name evidence="1" type="ORF">CDL12_16557</name>
</gene>
<reference evidence="2" key="1">
    <citation type="journal article" date="2018" name="Gigascience">
        <title>Genome assembly of the Pink Ipe (Handroanthus impetiginosus, Bignoniaceae), a highly valued, ecologically keystone Neotropical timber forest tree.</title>
        <authorList>
            <person name="Silva-Junior O.B."/>
            <person name="Grattapaglia D."/>
            <person name="Novaes E."/>
            <person name="Collevatti R.G."/>
        </authorList>
    </citation>
    <scope>NUCLEOTIDE SEQUENCE [LARGE SCALE GENOMIC DNA]</scope>
    <source>
        <strain evidence="2">cv. UFG-1</strain>
    </source>
</reference>